<dbReference type="PANTHER" id="PTHR21310:SF54">
    <property type="entry name" value="AMINOGLYCOSIDE PHOSPHOTRANSFERASE DOMAIN-CONTAINING PROTEIN"/>
    <property type="match status" value="1"/>
</dbReference>
<name>A0A8E2DTW2_9APHY</name>
<dbReference type="PANTHER" id="PTHR21310">
    <property type="entry name" value="AMINOGLYCOSIDE PHOSPHOTRANSFERASE-RELATED-RELATED"/>
    <property type="match status" value="1"/>
</dbReference>
<keyword evidence="2" id="KW-0418">Kinase</keyword>
<accession>A0A8E2DTW2</accession>
<proteinExistence type="predicted"/>
<evidence type="ECO:0000313" key="3">
    <source>
        <dbReference type="Proteomes" id="UP000250043"/>
    </source>
</evidence>
<dbReference type="InterPro" id="IPR011009">
    <property type="entry name" value="Kinase-like_dom_sf"/>
</dbReference>
<evidence type="ECO:0000259" key="1">
    <source>
        <dbReference type="Pfam" id="PF01636"/>
    </source>
</evidence>
<dbReference type="OrthoDB" id="5404599at2759"/>
<dbReference type="SUPFAM" id="SSF56112">
    <property type="entry name" value="Protein kinase-like (PK-like)"/>
    <property type="match status" value="1"/>
</dbReference>
<feature type="domain" description="Aminoglycoside phosphotransferase" evidence="1">
    <location>
        <begin position="21"/>
        <end position="217"/>
    </location>
</feature>
<gene>
    <name evidence="2" type="ORF">OBBRIDRAFT_720450</name>
</gene>
<keyword evidence="2" id="KW-0808">Transferase</keyword>
<dbReference type="InterPro" id="IPR002575">
    <property type="entry name" value="Aminoglycoside_PTrfase"/>
</dbReference>
<dbReference type="Proteomes" id="UP000250043">
    <property type="component" value="Unassembled WGS sequence"/>
</dbReference>
<evidence type="ECO:0000313" key="2">
    <source>
        <dbReference type="EMBL" id="OCH95598.1"/>
    </source>
</evidence>
<keyword evidence="3" id="KW-1185">Reference proteome</keyword>
<reference evidence="2 3" key="1">
    <citation type="submission" date="2016-07" db="EMBL/GenBank/DDBJ databases">
        <title>Draft genome of the white-rot fungus Obba rivulosa 3A-2.</title>
        <authorList>
            <consortium name="DOE Joint Genome Institute"/>
            <person name="Miettinen O."/>
            <person name="Riley R."/>
            <person name="Acob R."/>
            <person name="Barry K."/>
            <person name="Cullen D."/>
            <person name="De Vries R."/>
            <person name="Hainaut M."/>
            <person name="Hatakka A."/>
            <person name="Henrissat B."/>
            <person name="Hilden K."/>
            <person name="Kuo R."/>
            <person name="Labutti K."/>
            <person name="Lipzen A."/>
            <person name="Makela M.R."/>
            <person name="Sandor L."/>
            <person name="Spatafora J.W."/>
            <person name="Grigoriev I.V."/>
            <person name="Hibbett D.S."/>
        </authorList>
    </citation>
    <scope>NUCLEOTIDE SEQUENCE [LARGE SCALE GENOMIC DNA]</scope>
    <source>
        <strain evidence="2 3">3A-2</strain>
    </source>
</reference>
<protein>
    <submittedName>
        <fullName evidence="2">Kinase-like protein</fullName>
    </submittedName>
</protein>
<dbReference type="AlphaFoldDB" id="A0A8E2DTW2"/>
<organism evidence="2 3">
    <name type="scientific">Obba rivulosa</name>
    <dbReference type="NCBI Taxonomy" id="1052685"/>
    <lineage>
        <taxon>Eukaryota</taxon>
        <taxon>Fungi</taxon>
        <taxon>Dikarya</taxon>
        <taxon>Basidiomycota</taxon>
        <taxon>Agaricomycotina</taxon>
        <taxon>Agaricomycetes</taxon>
        <taxon>Polyporales</taxon>
        <taxon>Gelatoporiaceae</taxon>
        <taxon>Obba</taxon>
    </lineage>
</organism>
<dbReference type="Pfam" id="PF01636">
    <property type="entry name" value="APH"/>
    <property type="match status" value="1"/>
</dbReference>
<dbReference type="InterPro" id="IPR051678">
    <property type="entry name" value="AGP_Transferase"/>
</dbReference>
<dbReference type="GO" id="GO:0016301">
    <property type="term" value="F:kinase activity"/>
    <property type="evidence" value="ECO:0007669"/>
    <property type="project" value="UniProtKB-KW"/>
</dbReference>
<dbReference type="Gene3D" id="3.90.1200.10">
    <property type="match status" value="1"/>
</dbReference>
<dbReference type="EMBL" id="KV722335">
    <property type="protein sequence ID" value="OCH95598.1"/>
    <property type="molecule type" value="Genomic_DNA"/>
</dbReference>
<sequence>MACFPSLNLLVKFGPNLNIAEEQCLRAVRGLLGDTMPVPEVYGWRQDGNKLFIYMEHVHGVTLEDCWPELSRQERFDVCDQLHAMLSALRTLKQDPRDTFIGAIGRQPLRDIILHSCSKSGPFADVRSFHDAYSWLKPSAPDPSTDWVSAHPMRPKLIDDIPIVFTHGDLHPSNIVVSPADARVLAIVDWHQSGWLPAYWEFCKALWVGKMRRGDQLTREWDAECLPRILGTLLHMKHSSLFLTTLPSHMGVDLAEYPITNYKHIAIYQHTQDDST</sequence>